<feature type="chain" id="PRO_5034155649" evidence="2">
    <location>
        <begin position="21"/>
        <end position="141"/>
    </location>
</feature>
<organism evidence="3 4">
    <name type="scientific">Brevundimonas abyssalis TAR-001</name>
    <dbReference type="NCBI Taxonomy" id="1391729"/>
    <lineage>
        <taxon>Bacteria</taxon>
        <taxon>Pseudomonadati</taxon>
        <taxon>Pseudomonadota</taxon>
        <taxon>Alphaproteobacteria</taxon>
        <taxon>Caulobacterales</taxon>
        <taxon>Caulobacteraceae</taxon>
        <taxon>Brevundimonas</taxon>
    </lineage>
</organism>
<evidence type="ECO:0000313" key="4">
    <source>
        <dbReference type="Proteomes" id="UP000016569"/>
    </source>
</evidence>
<feature type="signal peptide" evidence="2">
    <location>
        <begin position="1"/>
        <end position="20"/>
    </location>
</feature>
<dbReference type="AlphaFoldDB" id="A0A8E0NCF6"/>
<feature type="region of interest" description="Disordered" evidence="1">
    <location>
        <begin position="87"/>
        <end position="141"/>
    </location>
</feature>
<accession>A0A8E0NCF6</accession>
<keyword evidence="4" id="KW-1185">Reference proteome</keyword>
<evidence type="ECO:0000256" key="1">
    <source>
        <dbReference type="SAM" id="MobiDB-lite"/>
    </source>
</evidence>
<keyword evidence="2" id="KW-0732">Signal</keyword>
<evidence type="ECO:0000256" key="2">
    <source>
        <dbReference type="SAM" id="SignalP"/>
    </source>
</evidence>
<sequence>MRRLTLAAALLALTAPAALAQTPDAPARGSAAAPVHAEDAVLADIIASDTRAAANTARDQHRRPYEALTFWGLRPGLTVVEIEPGARAGGRKSWPPTPSAPAASTWPPGSTWKRPPSRTAPAKPAPGWSRNWPPSVAPPAP</sequence>
<proteinExistence type="predicted"/>
<reference evidence="4" key="1">
    <citation type="journal article" date="2013" name="Genome Announc.">
        <title>Draft Genome Sequence of the Dimorphic Prosthecate Bacterium Brevundimonas abyssalis TAR-001T.</title>
        <authorList>
            <person name="Tsubouchi T."/>
            <person name="Nishi S."/>
            <person name="Usui K."/>
            <person name="Shimane Y."/>
            <person name="Takaki Y."/>
            <person name="Maruyama T."/>
            <person name="Hatada Y."/>
        </authorList>
    </citation>
    <scope>NUCLEOTIDE SEQUENCE [LARGE SCALE GENOMIC DNA]</scope>
    <source>
        <strain evidence="4">TAR-001</strain>
    </source>
</reference>
<comment type="caution">
    <text evidence="3">The sequence shown here is derived from an EMBL/GenBank/DDBJ whole genome shotgun (WGS) entry which is preliminary data.</text>
</comment>
<evidence type="ECO:0000313" key="3">
    <source>
        <dbReference type="EMBL" id="GAD59764.1"/>
    </source>
</evidence>
<dbReference type="EMBL" id="BATC01000038">
    <property type="protein sequence ID" value="GAD59764.1"/>
    <property type="molecule type" value="Genomic_DNA"/>
</dbReference>
<dbReference type="RefSeq" id="WP_021697858.1">
    <property type="nucleotide sequence ID" value="NZ_BATC01000038.1"/>
</dbReference>
<gene>
    <name evidence="3" type="ORF">MBEBAB_2014</name>
</gene>
<dbReference type="Proteomes" id="UP000016569">
    <property type="component" value="Unassembled WGS sequence"/>
</dbReference>
<name>A0A8E0NCF6_9CAUL</name>
<protein>
    <submittedName>
        <fullName evidence="3">Uncharacterized protein</fullName>
    </submittedName>
</protein>